<feature type="domain" description="Cytochrome P460" evidence="1">
    <location>
        <begin position="239"/>
        <end position="344"/>
    </location>
</feature>
<evidence type="ECO:0000259" key="1">
    <source>
        <dbReference type="Pfam" id="PF16694"/>
    </source>
</evidence>
<dbReference type="Gene3D" id="3.50.70.20">
    <property type="entry name" value="Cytochrome P460"/>
    <property type="match status" value="2"/>
</dbReference>
<dbReference type="CDD" id="cd20716">
    <property type="entry name" value="cyt_P460_fam"/>
    <property type="match status" value="2"/>
</dbReference>
<dbReference type="InterPro" id="IPR038142">
    <property type="entry name" value="Cytochrome_P460_sp"/>
</dbReference>
<dbReference type="Proteomes" id="UP000032309">
    <property type="component" value="Unassembled WGS sequence"/>
</dbReference>
<dbReference type="PROSITE" id="PS51257">
    <property type="entry name" value="PROKAR_LIPOPROTEIN"/>
    <property type="match status" value="1"/>
</dbReference>
<evidence type="ECO:0000313" key="2">
    <source>
        <dbReference type="EMBL" id="GAN31586.1"/>
    </source>
</evidence>
<name>A0ABQ0JS79_9BACT</name>
<feature type="domain" description="Cytochrome P460" evidence="1">
    <location>
        <begin position="79"/>
        <end position="184"/>
    </location>
</feature>
<keyword evidence="3" id="KW-1185">Reference proteome</keyword>
<proteinExistence type="predicted"/>
<dbReference type="InterPro" id="IPR032033">
    <property type="entry name" value="Cytochrome_P460"/>
</dbReference>
<dbReference type="Pfam" id="PF16694">
    <property type="entry name" value="Cytochrome_P460"/>
    <property type="match status" value="2"/>
</dbReference>
<evidence type="ECO:0000313" key="3">
    <source>
        <dbReference type="Proteomes" id="UP000032309"/>
    </source>
</evidence>
<organism evidence="2 3">
    <name type="scientific">Candidatus Brocadia sinica JPN1</name>
    <dbReference type="NCBI Taxonomy" id="1197129"/>
    <lineage>
        <taxon>Bacteria</taxon>
        <taxon>Pseudomonadati</taxon>
        <taxon>Planctomycetota</taxon>
        <taxon>Candidatus Brocadiia</taxon>
        <taxon>Candidatus Brocadiales</taxon>
        <taxon>Candidatus Brocadiaceae</taxon>
        <taxon>Candidatus Brocadia</taxon>
    </lineage>
</organism>
<accession>A0ABQ0JS79</accession>
<dbReference type="RefSeq" id="WP_052561335.1">
    <property type="nucleotide sequence ID" value="NZ_BAFN01000001.1"/>
</dbReference>
<sequence>MKLNNLLILALLISFLFVGCERVKKVIEKKEIPKITVQEDLNAEKMASDLWRKIQGEKYWVNWKMWPGKEALYTGGREPHGALLTTYINEPALKTFIDKREQMQPGAIIIKENYMPDKTLVSITVMHKIEGFNPKVNDWFWAKFEPDGTITTAEKYGQTLILAGKVATCIECHSEQSANDYIFTSHLREGVSEAVKVEMEIPDIEKMAHELWNKMQSENYHVNWKMWPGKEACYEGKEPHGAFLTTYVNTAAHEVIMQKKEKMPPGAIIIKENYMPDKNIASITVMHKIEGFAPDAFDWFWVKFAPNGKVMTEEKDGKTITLAGKVAGCIECHGKQTSNDYIFTSPLKLEHMY</sequence>
<gene>
    <name evidence="2" type="ORF">BROSI_A0087</name>
</gene>
<protein>
    <recommendedName>
        <fullName evidence="1">Cytochrome P460 domain-containing protein</fullName>
    </recommendedName>
</protein>
<reference evidence="3" key="1">
    <citation type="journal article" date="2015" name="Genome Announc.">
        <title>Draft Genome Sequence of an Anaerobic Ammonium-Oxidizing Bacterium, "Candidatus Brocadia sinica".</title>
        <authorList>
            <person name="Oshiki M."/>
            <person name="Shinyako-Hata K."/>
            <person name="Satoh H."/>
            <person name="Okabe S."/>
        </authorList>
    </citation>
    <scope>NUCLEOTIDE SEQUENCE [LARGE SCALE GENOMIC DNA]</scope>
    <source>
        <strain evidence="3">JPN1</strain>
    </source>
</reference>
<dbReference type="EMBL" id="BAFN01000001">
    <property type="protein sequence ID" value="GAN31586.1"/>
    <property type="molecule type" value="Genomic_DNA"/>
</dbReference>
<comment type="caution">
    <text evidence="2">The sequence shown here is derived from an EMBL/GenBank/DDBJ whole genome shotgun (WGS) entry which is preliminary data.</text>
</comment>